<comment type="subunit">
    <text evidence="11">Monomer.</text>
</comment>
<dbReference type="GO" id="GO:0009073">
    <property type="term" value="P:aromatic amino acid family biosynthetic process"/>
    <property type="evidence" value="ECO:0007669"/>
    <property type="project" value="UniProtKB-KW"/>
</dbReference>
<dbReference type="SUPFAM" id="SSF52540">
    <property type="entry name" value="P-loop containing nucleoside triphosphate hydrolases"/>
    <property type="match status" value="1"/>
</dbReference>
<evidence type="ECO:0000256" key="11">
    <source>
        <dbReference type="HAMAP-Rule" id="MF_00109"/>
    </source>
</evidence>
<dbReference type="EMBL" id="FRAU01000005">
    <property type="protein sequence ID" value="SHK70481.1"/>
    <property type="molecule type" value="Genomic_DNA"/>
</dbReference>
<comment type="caution">
    <text evidence="11">Lacks conserved residue(s) required for the propagation of feature annotation.</text>
</comment>
<keyword evidence="11" id="KW-0479">Metal-binding</keyword>
<dbReference type="Gene3D" id="3.40.50.300">
    <property type="entry name" value="P-loop containing nucleotide triphosphate hydrolases"/>
    <property type="match status" value="1"/>
</dbReference>
<feature type="binding site" evidence="11">
    <location>
        <position position="86"/>
    </location>
    <ligand>
        <name>substrate</name>
    </ligand>
</feature>
<protein>
    <recommendedName>
        <fullName evidence="3 11">Shikimate kinase</fullName>
        <shortName evidence="11">SK</shortName>
        <ecNumber evidence="3 11">2.7.1.71</ecNumber>
    </recommendedName>
</protein>
<keyword evidence="8 11" id="KW-0067">ATP-binding</keyword>
<evidence type="ECO:0000256" key="10">
    <source>
        <dbReference type="ARBA" id="ARBA00048567"/>
    </source>
</evidence>
<feature type="binding site" evidence="11">
    <location>
        <begin position="18"/>
        <end position="23"/>
    </location>
    <ligand>
        <name>ATP</name>
        <dbReference type="ChEBI" id="CHEBI:30616"/>
    </ligand>
</feature>
<organism evidence="12 13">
    <name type="scientific">Rhodothermus profundi</name>
    <dbReference type="NCBI Taxonomy" id="633813"/>
    <lineage>
        <taxon>Bacteria</taxon>
        <taxon>Pseudomonadati</taxon>
        <taxon>Rhodothermota</taxon>
        <taxon>Rhodothermia</taxon>
        <taxon>Rhodothermales</taxon>
        <taxon>Rhodothermaceae</taxon>
        <taxon>Rhodothermus</taxon>
    </lineage>
</organism>
<evidence type="ECO:0000256" key="5">
    <source>
        <dbReference type="ARBA" id="ARBA00022679"/>
    </source>
</evidence>
<comment type="similarity">
    <text evidence="2 11">Belongs to the shikimate kinase family.</text>
</comment>
<keyword evidence="11" id="KW-0963">Cytoplasm</keyword>
<dbReference type="STRING" id="633813.SAMN04488087_1779"/>
<feature type="binding site" evidence="11">
    <location>
        <position position="22"/>
    </location>
    <ligand>
        <name>Mg(2+)</name>
        <dbReference type="ChEBI" id="CHEBI:18420"/>
    </ligand>
</feature>
<feature type="binding site" evidence="11">
    <location>
        <position position="40"/>
    </location>
    <ligand>
        <name>substrate</name>
    </ligand>
</feature>
<comment type="function">
    <text evidence="11">Catalyzes the specific phosphorylation of the 3-hydroxyl group of shikimic acid using ATP as a cosubstrate.</text>
</comment>
<dbReference type="InterPro" id="IPR027417">
    <property type="entry name" value="P-loop_NTPase"/>
</dbReference>
<comment type="subcellular location">
    <subcellularLocation>
        <location evidence="11">Cytoplasm</location>
    </subcellularLocation>
</comment>
<dbReference type="InterPro" id="IPR000623">
    <property type="entry name" value="Shikimate_kinase/TSH1"/>
</dbReference>
<dbReference type="GO" id="GO:0009423">
    <property type="term" value="P:chorismate biosynthetic process"/>
    <property type="evidence" value="ECO:0007669"/>
    <property type="project" value="UniProtKB-UniRule"/>
</dbReference>
<dbReference type="GO" id="GO:0000287">
    <property type="term" value="F:magnesium ion binding"/>
    <property type="evidence" value="ECO:0007669"/>
    <property type="project" value="UniProtKB-UniRule"/>
</dbReference>
<dbReference type="RefSeq" id="WP_072715610.1">
    <property type="nucleotide sequence ID" value="NZ_FRAU01000005.1"/>
</dbReference>
<evidence type="ECO:0000256" key="1">
    <source>
        <dbReference type="ARBA" id="ARBA00004842"/>
    </source>
</evidence>
<gene>
    <name evidence="11" type="primary">aroK</name>
    <name evidence="12" type="ORF">SAMN04488087_1779</name>
</gene>
<keyword evidence="9 11" id="KW-0057">Aromatic amino acid biosynthesis</keyword>
<sequence length="192" mass="21295">MQFLAAFPTRIYLTGFMGCGKSTIGPLLARRLGYTFLDLDALIVQQAGCSIPEIFAAGGEAAFRTLERKALRQTAMMDAYVIATGGGTLVSDDNLAWALRNGRVVYLQVSVDELVRRLAPRAAGRPLLQDRYGRPLRGAALRRRIATLLARRVPWYQRAHHVVAADGLSIAETVEAVLHALRTYRDSRNERR</sequence>
<evidence type="ECO:0000256" key="4">
    <source>
        <dbReference type="ARBA" id="ARBA00022605"/>
    </source>
</evidence>
<dbReference type="GO" id="GO:0004765">
    <property type="term" value="F:shikimate kinase activity"/>
    <property type="evidence" value="ECO:0007669"/>
    <property type="project" value="UniProtKB-UniRule"/>
</dbReference>
<comment type="pathway">
    <text evidence="1 11">Metabolic intermediate biosynthesis; chorismate biosynthesis; chorismate from D-erythrose 4-phosphate and phosphoenolpyruvate: step 5/7.</text>
</comment>
<dbReference type="PROSITE" id="PS01128">
    <property type="entry name" value="SHIKIMATE_KINASE"/>
    <property type="match status" value="1"/>
</dbReference>
<proteinExistence type="inferred from homology"/>
<dbReference type="CDD" id="cd00464">
    <property type="entry name" value="SK"/>
    <property type="match status" value="1"/>
</dbReference>
<dbReference type="GO" id="GO:0005829">
    <property type="term" value="C:cytosol"/>
    <property type="evidence" value="ECO:0007669"/>
    <property type="project" value="TreeGrafter"/>
</dbReference>
<comment type="cofactor">
    <cofactor evidence="11">
        <name>Mg(2+)</name>
        <dbReference type="ChEBI" id="CHEBI:18420"/>
    </cofactor>
    <text evidence="11">Binds 1 Mg(2+) ion per subunit.</text>
</comment>
<dbReference type="InterPro" id="IPR031322">
    <property type="entry name" value="Shikimate/glucono_kinase"/>
</dbReference>
<comment type="catalytic activity">
    <reaction evidence="10 11">
        <text>shikimate + ATP = 3-phosphoshikimate + ADP + H(+)</text>
        <dbReference type="Rhea" id="RHEA:13121"/>
        <dbReference type="ChEBI" id="CHEBI:15378"/>
        <dbReference type="ChEBI" id="CHEBI:30616"/>
        <dbReference type="ChEBI" id="CHEBI:36208"/>
        <dbReference type="ChEBI" id="CHEBI:145989"/>
        <dbReference type="ChEBI" id="CHEBI:456216"/>
        <dbReference type="EC" id="2.7.1.71"/>
    </reaction>
</comment>
<keyword evidence="11" id="KW-0460">Magnesium</keyword>
<dbReference type="PANTHER" id="PTHR21087:SF16">
    <property type="entry name" value="SHIKIMATE KINASE 1, CHLOROPLASTIC"/>
    <property type="match status" value="1"/>
</dbReference>
<dbReference type="PANTHER" id="PTHR21087">
    <property type="entry name" value="SHIKIMATE KINASE"/>
    <property type="match status" value="1"/>
</dbReference>
<dbReference type="AlphaFoldDB" id="A0A1M6UMS2"/>
<accession>A0A1M6UMS2</accession>
<dbReference type="PRINTS" id="PR01100">
    <property type="entry name" value="SHIKIMTKNASE"/>
</dbReference>
<feature type="binding site" evidence="11">
    <location>
        <position position="125"/>
    </location>
    <ligand>
        <name>ATP</name>
        <dbReference type="ChEBI" id="CHEBI:30616"/>
    </ligand>
</feature>
<keyword evidence="7 11" id="KW-0418">Kinase</keyword>
<evidence type="ECO:0000256" key="9">
    <source>
        <dbReference type="ARBA" id="ARBA00023141"/>
    </source>
</evidence>
<evidence type="ECO:0000256" key="8">
    <source>
        <dbReference type="ARBA" id="ARBA00022840"/>
    </source>
</evidence>
<feature type="binding site" evidence="11">
    <location>
        <position position="64"/>
    </location>
    <ligand>
        <name>substrate</name>
    </ligand>
</feature>
<evidence type="ECO:0000313" key="12">
    <source>
        <dbReference type="EMBL" id="SHK70481.1"/>
    </source>
</evidence>
<feature type="binding site" evidence="11">
    <location>
        <position position="152"/>
    </location>
    <ligand>
        <name>substrate</name>
    </ligand>
</feature>
<keyword evidence="6 11" id="KW-0547">Nucleotide-binding</keyword>
<evidence type="ECO:0000256" key="6">
    <source>
        <dbReference type="ARBA" id="ARBA00022741"/>
    </source>
</evidence>
<evidence type="ECO:0000256" key="2">
    <source>
        <dbReference type="ARBA" id="ARBA00006997"/>
    </source>
</evidence>
<dbReference type="OrthoDB" id="9800332at2"/>
<dbReference type="GO" id="GO:0005524">
    <property type="term" value="F:ATP binding"/>
    <property type="evidence" value="ECO:0007669"/>
    <property type="project" value="UniProtKB-UniRule"/>
</dbReference>
<reference evidence="13" key="1">
    <citation type="submission" date="2016-11" db="EMBL/GenBank/DDBJ databases">
        <authorList>
            <person name="Varghese N."/>
            <person name="Submissions S."/>
        </authorList>
    </citation>
    <scope>NUCLEOTIDE SEQUENCE [LARGE SCALE GENOMIC DNA]</scope>
    <source>
        <strain evidence="13">DSM 22212</strain>
    </source>
</reference>
<name>A0A1M6UMS2_9BACT</name>
<dbReference type="HAMAP" id="MF_00109">
    <property type="entry name" value="Shikimate_kinase"/>
    <property type="match status" value="1"/>
</dbReference>
<dbReference type="Proteomes" id="UP000185812">
    <property type="component" value="Unassembled WGS sequence"/>
</dbReference>
<dbReference type="InterPro" id="IPR023000">
    <property type="entry name" value="Shikimate_kinase_CS"/>
</dbReference>
<dbReference type="EC" id="2.7.1.71" evidence="3 11"/>
<dbReference type="UniPathway" id="UPA00053">
    <property type="reaction ID" value="UER00088"/>
</dbReference>
<dbReference type="GO" id="GO:0008652">
    <property type="term" value="P:amino acid biosynthetic process"/>
    <property type="evidence" value="ECO:0007669"/>
    <property type="project" value="UniProtKB-KW"/>
</dbReference>
<evidence type="ECO:0000256" key="7">
    <source>
        <dbReference type="ARBA" id="ARBA00022777"/>
    </source>
</evidence>
<keyword evidence="13" id="KW-1185">Reference proteome</keyword>
<keyword evidence="4 11" id="KW-0028">Amino-acid biosynthesis</keyword>
<evidence type="ECO:0000313" key="13">
    <source>
        <dbReference type="Proteomes" id="UP000185812"/>
    </source>
</evidence>
<dbReference type="Pfam" id="PF01202">
    <property type="entry name" value="SKI"/>
    <property type="match status" value="1"/>
</dbReference>
<keyword evidence="5 11" id="KW-0808">Transferase</keyword>
<evidence type="ECO:0000256" key="3">
    <source>
        <dbReference type="ARBA" id="ARBA00012154"/>
    </source>
</evidence>